<comment type="caution">
    <text evidence="1">The sequence shown here is derived from an EMBL/GenBank/DDBJ whole genome shotgun (WGS) entry which is preliminary data.</text>
</comment>
<sequence>MLIKDLVKLRGTKQGRYHMTIPISIAKETGLKQGDYLQVTTKEGSGKFVVKAIRL</sequence>
<dbReference type="AlphaFoldDB" id="A0A9W5U2J3"/>
<evidence type="ECO:0000313" key="1">
    <source>
        <dbReference type="EMBL" id="GGB63178.1"/>
    </source>
</evidence>
<evidence type="ECO:0000313" key="2">
    <source>
        <dbReference type="Proteomes" id="UP000621492"/>
    </source>
</evidence>
<proteinExistence type="predicted"/>
<reference evidence="1" key="2">
    <citation type="submission" date="2020-09" db="EMBL/GenBank/DDBJ databases">
        <authorList>
            <person name="Sun Q."/>
            <person name="Zhou Y."/>
        </authorList>
    </citation>
    <scope>NUCLEOTIDE SEQUENCE</scope>
    <source>
        <strain evidence="1">CGMCC 1.15454</strain>
    </source>
</reference>
<keyword evidence="2" id="KW-1185">Reference proteome</keyword>
<organism evidence="1 2">
    <name type="scientific">Lentibacillus populi</name>
    <dbReference type="NCBI Taxonomy" id="1827502"/>
    <lineage>
        <taxon>Bacteria</taxon>
        <taxon>Bacillati</taxon>
        <taxon>Bacillota</taxon>
        <taxon>Bacilli</taxon>
        <taxon>Bacillales</taxon>
        <taxon>Bacillaceae</taxon>
        <taxon>Lentibacillus</taxon>
    </lineage>
</organism>
<dbReference type="EMBL" id="BMJD01000084">
    <property type="protein sequence ID" value="GGB63178.1"/>
    <property type="molecule type" value="Genomic_DNA"/>
</dbReference>
<dbReference type="RefSeq" id="WP_188725949.1">
    <property type="nucleotide sequence ID" value="NZ_BMJD01000084.1"/>
</dbReference>
<accession>A0A9W5U2J3</accession>
<name>A0A9W5U2J3_9BACI</name>
<protein>
    <submittedName>
        <fullName evidence="1">Uncharacterized protein</fullName>
    </submittedName>
</protein>
<dbReference type="Proteomes" id="UP000621492">
    <property type="component" value="Unassembled WGS sequence"/>
</dbReference>
<gene>
    <name evidence="1" type="ORF">GCM10011409_45330</name>
</gene>
<reference evidence="1" key="1">
    <citation type="journal article" date="2014" name="Int. J. Syst. Evol. Microbiol.">
        <title>Complete genome sequence of Corynebacterium casei LMG S-19264T (=DSM 44701T), isolated from a smear-ripened cheese.</title>
        <authorList>
            <consortium name="US DOE Joint Genome Institute (JGI-PGF)"/>
            <person name="Walter F."/>
            <person name="Albersmeier A."/>
            <person name="Kalinowski J."/>
            <person name="Ruckert C."/>
        </authorList>
    </citation>
    <scope>NUCLEOTIDE SEQUENCE</scope>
    <source>
        <strain evidence="1">CGMCC 1.15454</strain>
    </source>
</reference>
<dbReference type="Gene3D" id="2.10.260.10">
    <property type="match status" value="1"/>
</dbReference>